<dbReference type="Proteomes" id="UP000294588">
    <property type="component" value="Unassembled WGS sequence"/>
</dbReference>
<gene>
    <name evidence="1" type="ORF">E0946_00095</name>
</gene>
<protein>
    <submittedName>
        <fullName evidence="1">GGDEF domain-containing protein</fullName>
    </submittedName>
</protein>
<name>A0AC61QMU9_9BACT</name>
<organism evidence="1 2">
    <name type="scientific">Candidatus Syntrophosphaera thermopropionivorans</name>
    <dbReference type="NCBI Taxonomy" id="2593015"/>
    <lineage>
        <taxon>Bacteria</taxon>
        <taxon>Pseudomonadati</taxon>
        <taxon>Candidatus Cloacimonadota</taxon>
        <taxon>Candidatus Cloacimonadia</taxon>
        <taxon>Candidatus Cloacimonadales</taxon>
        <taxon>Candidatus Cloacimonadaceae</taxon>
        <taxon>Candidatus Syntrophosphaera</taxon>
    </lineage>
</organism>
<proteinExistence type="predicted"/>
<evidence type="ECO:0000313" key="2">
    <source>
        <dbReference type="Proteomes" id="UP000294588"/>
    </source>
</evidence>
<accession>A0AC61QMU9</accession>
<keyword evidence="2" id="KW-1185">Reference proteome</keyword>
<dbReference type="EMBL" id="SMOG01000001">
    <property type="protein sequence ID" value="TDF74524.1"/>
    <property type="molecule type" value="Genomic_DNA"/>
</dbReference>
<reference evidence="1" key="1">
    <citation type="submission" date="2019-03" db="EMBL/GenBank/DDBJ databases">
        <title>Candidatus Syntrophosphaera thermopropionivorans: a novel player in syntrophic propionate oxidation during anaerobic digestion.</title>
        <authorList>
            <person name="Dyksma S."/>
        </authorList>
    </citation>
    <scope>NUCLEOTIDE SEQUENCE</scope>
    <source>
        <strain evidence="1">W5</strain>
    </source>
</reference>
<evidence type="ECO:0000313" key="1">
    <source>
        <dbReference type="EMBL" id="TDF74524.1"/>
    </source>
</evidence>
<comment type="caution">
    <text evidence="1">The sequence shown here is derived from an EMBL/GenBank/DDBJ whole genome shotgun (WGS) entry which is preliminary data.</text>
</comment>
<sequence>MANQKVPLFSAQEERELRKQLSLLLCCSQASQSQDIINQLLHFYVPDKTKKEPSLTRFRYFSAALIEQLIILLQDEQFLKPSRWTDFFELLNYFPLSLENPIPHHLKETISSSANDNPFYQSDNFIPLQLSYLLAQLEDSDTAYSLLKQLKEDISITTSFFHLIYNLTLARLLILKNKRLDFTELWLKLIYKYYQEDGSETALHLILQWQKMIPWGKNASLKKKVLQTYSSDWKYNKTLLSAFILNELVTLENHLIKPEEKIRYVHILLSLPSSYMSFEQLQYLYFFAGNYYSGVEQNFPKSIRAYHHSTYYLHKSWLALQNLSQFLRENLSPEQMVQIMPYLEKKVISLANQINLQNSTYVDTLHKNYLLISDLYHQVEALSITDHLTGLKNRHYLHNNLYHTFQLAVRHKVPISFAILDIDHFKQVNDIYGHLAGDYVLQTLAELLLSFFRKSDVIIRYGGEEFLLVLFDIKKENMLKLMEEFRAKIENYEFIYQENKFHITISTGCVCNCFACLNDTALNSYIEKADKALYTAKEAGRNTVVCFTE</sequence>